<accession>A0A9N8ZX39</accession>
<dbReference type="InterPro" id="IPR001245">
    <property type="entry name" value="Ser-Thr/Tyr_kinase_cat_dom"/>
</dbReference>
<dbReference type="Gene3D" id="1.10.510.10">
    <property type="entry name" value="Transferase(Phosphotransferase) domain 1"/>
    <property type="match status" value="1"/>
</dbReference>
<dbReference type="SMART" id="SM00671">
    <property type="entry name" value="SEL1"/>
    <property type="match status" value="1"/>
</dbReference>
<dbReference type="InterPro" id="IPR000719">
    <property type="entry name" value="Prot_kinase_dom"/>
</dbReference>
<dbReference type="InterPro" id="IPR059179">
    <property type="entry name" value="MLKL-like_MCAfunc"/>
</dbReference>
<dbReference type="InterPro" id="IPR011009">
    <property type="entry name" value="Kinase-like_dom_sf"/>
</dbReference>
<dbReference type="PANTHER" id="PTHR45756:SF1">
    <property type="entry name" value="PROTEIN KINASE DOMAIN CONTAINING PROTEIN"/>
    <property type="match status" value="1"/>
</dbReference>
<dbReference type="GO" id="GO:0007166">
    <property type="term" value="P:cell surface receptor signaling pathway"/>
    <property type="evidence" value="ECO:0007669"/>
    <property type="project" value="InterPro"/>
</dbReference>
<dbReference type="SMART" id="SM00220">
    <property type="entry name" value="S_TKc"/>
    <property type="match status" value="1"/>
</dbReference>
<dbReference type="OrthoDB" id="4062651at2759"/>
<comment type="caution">
    <text evidence="2">The sequence shown here is derived from an EMBL/GenBank/DDBJ whole genome shotgun (WGS) entry which is preliminary data.</text>
</comment>
<organism evidence="2 3">
    <name type="scientific">Diversispora eburnea</name>
    <dbReference type="NCBI Taxonomy" id="1213867"/>
    <lineage>
        <taxon>Eukaryota</taxon>
        <taxon>Fungi</taxon>
        <taxon>Fungi incertae sedis</taxon>
        <taxon>Mucoromycota</taxon>
        <taxon>Glomeromycotina</taxon>
        <taxon>Glomeromycetes</taxon>
        <taxon>Diversisporales</taxon>
        <taxon>Diversisporaceae</taxon>
        <taxon>Diversispora</taxon>
    </lineage>
</organism>
<dbReference type="InterPro" id="IPR011990">
    <property type="entry name" value="TPR-like_helical_dom_sf"/>
</dbReference>
<dbReference type="Proteomes" id="UP000789706">
    <property type="component" value="Unassembled WGS sequence"/>
</dbReference>
<dbReference type="Pfam" id="PF07714">
    <property type="entry name" value="PK_Tyr_Ser-Thr"/>
    <property type="match status" value="1"/>
</dbReference>
<dbReference type="Gene3D" id="1.20.930.20">
    <property type="entry name" value="Adaptor protein Cbl, N-terminal domain"/>
    <property type="match status" value="1"/>
</dbReference>
<feature type="domain" description="Protein kinase" evidence="1">
    <location>
        <begin position="210"/>
        <end position="484"/>
    </location>
</feature>
<dbReference type="AlphaFoldDB" id="A0A9N8ZX39"/>
<dbReference type="GO" id="GO:0005524">
    <property type="term" value="F:ATP binding"/>
    <property type="evidence" value="ECO:0007669"/>
    <property type="project" value="InterPro"/>
</dbReference>
<proteinExistence type="predicted"/>
<dbReference type="CDD" id="cd21037">
    <property type="entry name" value="MLKL_NTD"/>
    <property type="match status" value="1"/>
</dbReference>
<dbReference type="PANTHER" id="PTHR45756">
    <property type="entry name" value="PALMITOYLTRANSFERASE"/>
    <property type="match status" value="1"/>
</dbReference>
<evidence type="ECO:0000259" key="1">
    <source>
        <dbReference type="PROSITE" id="PS50011"/>
    </source>
</evidence>
<dbReference type="GO" id="GO:0004672">
    <property type="term" value="F:protein kinase activity"/>
    <property type="evidence" value="ECO:0007669"/>
    <property type="project" value="InterPro"/>
</dbReference>
<evidence type="ECO:0000313" key="3">
    <source>
        <dbReference type="Proteomes" id="UP000789706"/>
    </source>
</evidence>
<sequence>MNNIQLDPINPDPTKPDPIYIAENIITTTKSISSLFPTLAPVGVILEIVNEILKIYKQAECNKEIANAMALRVLSVEPAIKFLELQRPEYKKKFRNLQYQETLIRLKNTLENIKVFVFKVTHLSWVTKMFSDHKSIEEMFKTLAGEYDNCMQILKFKMLIGFEEQRRIDDESLTDEKLPDEIVRLIRVHSQEVNYINENIDCFKVKRIDSNFLQDSRNGSRTDIRQSKSKHVTKRVYKGSIDVACVKYKVFTEEEKDLLDESLIIQRELFECQNILKFYGLSKIDGDDIVVFEWAELGNLREIYSKENNISLAYKVKIAFGICEGIIFLNASGVYHHDINCKNIMMTINNEPKLANFVYSRKRKDGTIFIKCPSFNWMAPEKMCNEPYTQKCEIFSFGMLMWELAYQKIPYEGIENYIIKENVKKGGREICDFFDLKPENESIQKKYIELIQRAWKHLPEERIEISELYTELSNLASNSPTTFFFDGPRNILPSKTNSLSPNLYPSLITLNEGINLHRTKKPENRERAWNCFVAHSELGNPVAIYWKAKYLLEGYHPNGSERQMEEDTTIEGLKLLKYAADEGVVDAQMQYIDILEVDKNKNKVALRDYLTRASINGDNDATYKLGVIYYNGELGLEINRSKGLSYLKVAAEKGHEGAREIIREIGSINNSHVLTRCENCNKLC</sequence>
<dbReference type="InterPro" id="IPR053215">
    <property type="entry name" value="TKL_Ser/Thr_kinase"/>
</dbReference>
<dbReference type="PROSITE" id="PS50011">
    <property type="entry name" value="PROTEIN_KINASE_DOM"/>
    <property type="match status" value="1"/>
</dbReference>
<dbReference type="SUPFAM" id="SSF56112">
    <property type="entry name" value="Protein kinase-like (PK-like)"/>
    <property type="match status" value="1"/>
</dbReference>
<keyword evidence="3" id="KW-1185">Reference proteome</keyword>
<protein>
    <submittedName>
        <fullName evidence="2">5793_t:CDS:1</fullName>
    </submittedName>
</protein>
<name>A0A9N8ZX39_9GLOM</name>
<evidence type="ECO:0000313" key="2">
    <source>
        <dbReference type="EMBL" id="CAG8509491.1"/>
    </source>
</evidence>
<dbReference type="InterPro" id="IPR006597">
    <property type="entry name" value="Sel1-like"/>
</dbReference>
<dbReference type="SUPFAM" id="SSF81901">
    <property type="entry name" value="HCP-like"/>
    <property type="match status" value="1"/>
</dbReference>
<gene>
    <name evidence="2" type="ORF">DEBURN_LOCUS5099</name>
</gene>
<dbReference type="EMBL" id="CAJVPK010000432">
    <property type="protein sequence ID" value="CAG8509491.1"/>
    <property type="molecule type" value="Genomic_DNA"/>
</dbReference>
<dbReference type="Gene3D" id="1.25.40.10">
    <property type="entry name" value="Tetratricopeptide repeat domain"/>
    <property type="match status" value="1"/>
</dbReference>
<dbReference type="InterPro" id="IPR036537">
    <property type="entry name" value="Adaptor_Cbl_N_dom_sf"/>
</dbReference>
<reference evidence="2" key="1">
    <citation type="submission" date="2021-06" db="EMBL/GenBank/DDBJ databases">
        <authorList>
            <person name="Kallberg Y."/>
            <person name="Tangrot J."/>
            <person name="Rosling A."/>
        </authorList>
    </citation>
    <scope>NUCLEOTIDE SEQUENCE</scope>
    <source>
        <strain evidence="2">AZ414A</strain>
    </source>
</reference>